<organism evidence="2 3">
    <name type="scientific">Funneliformis caledonium</name>
    <dbReference type="NCBI Taxonomy" id="1117310"/>
    <lineage>
        <taxon>Eukaryota</taxon>
        <taxon>Fungi</taxon>
        <taxon>Fungi incertae sedis</taxon>
        <taxon>Mucoromycota</taxon>
        <taxon>Glomeromycotina</taxon>
        <taxon>Glomeromycetes</taxon>
        <taxon>Glomerales</taxon>
        <taxon>Glomeraceae</taxon>
        <taxon>Funneliformis</taxon>
    </lineage>
</organism>
<dbReference type="Proteomes" id="UP000789570">
    <property type="component" value="Unassembled WGS sequence"/>
</dbReference>
<evidence type="ECO:0000256" key="1">
    <source>
        <dbReference type="SAM" id="MobiDB-lite"/>
    </source>
</evidence>
<dbReference type="AlphaFoldDB" id="A0A9N8VDD2"/>
<reference evidence="2" key="1">
    <citation type="submission" date="2021-06" db="EMBL/GenBank/DDBJ databases">
        <authorList>
            <person name="Kallberg Y."/>
            <person name="Tangrot J."/>
            <person name="Rosling A."/>
        </authorList>
    </citation>
    <scope>NUCLEOTIDE SEQUENCE</scope>
    <source>
        <strain evidence="2">UK204</strain>
    </source>
</reference>
<protein>
    <submittedName>
        <fullName evidence="2">9810_t:CDS:1</fullName>
    </submittedName>
</protein>
<sequence length="129" mass="15388">MKVHQHITDDDEEIEMSIYETFPTHIHIEEKNEYNADQTIISRKSTDWIINGIRVRENLTQYQLKNNPPKTRLEYYDVIFFNDYNKDGFLGTLDENIVEQMLNDIRGKEEKTEDNSEHDIKLPLDNVID</sequence>
<dbReference type="EMBL" id="CAJVPQ010000115">
    <property type="protein sequence ID" value="CAG8447334.1"/>
    <property type="molecule type" value="Genomic_DNA"/>
</dbReference>
<evidence type="ECO:0000313" key="2">
    <source>
        <dbReference type="EMBL" id="CAG8447334.1"/>
    </source>
</evidence>
<name>A0A9N8VDD2_9GLOM</name>
<keyword evidence="3" id="KW-1185">Reference proteome</keyword>
<comment type="caution">
    <text evidence="2">The sequence shown here is derived from an EMBL/GenBank/DDBJ whole genome shotgun (WGS) entry which is preliminary data.</text>
</comment>
<evidence type="ECO:0000313" key="3">
    <source>
        <dbReference type="Proteomes" id="UP000789570"/>
    </source>
</evidence>
<feature type="region of interest" description="Disordered" evidence="1">
    <location>
        <begin position="108"/>
        <end position="129"/>
    </location>
</feature>
<dbReference type="OrthoDB" id="2443197at2759"/>
<feature type="compositionally biased region" description="Basic and acidic residues" evidence="1">
    <location>
        <begin position="108"/>
        <end position="122"/>
    </location>
</feature>
<gene>
    <name evidence="2" type="ORF">FCALED_LOCUS993</name>
</gene>
<accession>A0A9N8VDD2</accession>
<proteinExistence type="predicted"/>